<evidence type="ECO:0000256" key="3">
    <source>
        <dbReference type="ARBA" id="ARBA00022448"/>
    </source>
</evidence>
<keyword evidence="6" id="KW-0812">Transmembrane</keyword>
<protein>
    <recommendedName>
        <fullName evidence="9">Membrane fusion protein (MFP) family protein</fullName>
    </recommendedName>
</protein>
<keyword evidence="8" id="KW-0472">Membrane</keyword>
<dbReference type="Gene3D" id="1.10.287.470">
    <property type="entry name" value="Helix hairpin bin"/>
    <property type="match status" value="1"/>
</dbReference>
<evidence type="ECO:0000259" key="12">
    <source>
        <dbReference type="Pfam" id="PF26002"/>
    </source>
</evidence>
<dbReference type="SUPFAM" id="SSF111369">
    <property type="entry name" value="HlyD-like secretion proteins"/>
    <property type="match status" value="2"/>
</dbReference>
<feature type="coiled-coil region" evidence="10">
    <location>
        <begin position="247"/>
        <end position="324"/>
    </location>
</feature>
<dbReference type="Gene3D" id="2.40.30.170">
    <property type="match status" value="1"/>
</dbReference>
<keyword evidence="4 9" id="KW-1003">Cell membrane</keyword>
<dbReference type="PANTHER" id="PTHR30386">
    <property type="entry name" value="MEMBRANE FUSION SUBUNIT OF EMRAB-TOLC MULTIDRUG EFFLUX PUMP"/>
    <property type="match status" value="1"/>
</dbReference>
<keyword evidence="5 9" id="KW-0997">Cell inner membrane</keyword>
<keyword evidence="10" id="KW-0175">Coiled coil</keyword>
<reference evidence="13 14" key="1">
    <citation type="submission" date="2014-12" db="EMBL/GenBank/DDBJ databases">
        <title>16Stimator: statistical estimation of ribosomal gene copy numbers from draft genome assemblies.</title>
        <authorList>
            <person name="Perisin M.A."/>
            <person name="Vetter M."/>
            <person name="Gilbert J.A."/>
            <person name="Bergelson J."/>
        </authorList>
    </citation>
    <scope>NUCLEOTIDE SEQUENCE [LARGE SCALE GENOMIC DNA]</scope>
    <source>
        <strain evidence="13 14">MEJ086</strain>
    </source>
</reference>
<accession>A0A0D0JVU9</accession>
<evidence type="ECO:0000256" key="4">
    <source>
        <dbReference type="ARBA" id="ARBA00022475"/>
    </source>
</evidence>
<dbReference type="Pfam" id="PF26002">
    <property type="entry name" value="Beta-barrel_AprE"/>
    <property type="match status" value="1"/>
</dbReference>
<dbReference type="PRINTS" id="PR01490">
    <property type="entry name" value="RTXTOXIND"/>
</dbReference>
<dbReference type="NCBIfam" id="TIGR01843">
    <property type="entry name" value="type_I_hlyD"/>
    <property type="match status" value="1"/>
</dbReference>
<evidence type="ECO:0000313" key="14">
    <source>
        <dbReference type="Proteomes" id="UP000032068"/>
    </source>
</evidence>
<comment type="caution">
    <text evidence="13">The sequence shown here is derived from an EMBL/GenBank/DDBJ whole genome shotgun (WGS) entry which is preliminary data.</text>
</comment>
<dbReference type="RefSeq" id="WP_042556429.1">
    <property type="nucleotide sequence ID" value="NZ_JXQW01000111.1"/>
</dbReference>
<evidence type="ECO:0000256" key="5">
    <source>
        <dbReference type="ARBA" id="ARBA00022519"/>
    </source>
</evidence>
<sequence length="471" mass="52262">MGAKRELMSRYRSAWRHSWSNRKAMDAPPRLNHEIQFLPAALALQEKPVHPAPRYIQWTIMIFAALALLWACIGKIDVVATATGKIVPSGKTKVIQPNEVAVVKAIHVYDGQKVKAGELLVELDSQITTADVERLASELLAAQVDSARARLLLQAISDKTEPASVSGFIPDATPAQRDSLQRWVQGQYLELRAALDQSDAQIEQREAEIRSIRASITALSKTLPISRELAADYRGLLDKQFVAKHAYLEKEQILLNQERELAQQKARISELEAALKAAQQQRMGVLAQTRRAMLDLQNDADVRAASLTQELRKAEQRNRLTQLTAPVDGTVQQLAIHTQGGVVTQAQPLMVIVPSDQPVEVEAMLENKDVGFVRPGQAVEVKVETFNFTKYGVVDGTVVSVSSDAIEDEKLGLVYSTRIQLKDSKIAVGGHFVELSPGMAVRAEVKTQKRRVIDYFLSPLQQYVDESLIER</sequence>
<name>A0A0D0JVU9_9PSED</name>
<dbReference type="GO" id="GO:0005886">
    <property type="term" value="C:plasma membrane"/>
    <property type="evidence" value="ECO:0007669"/>
    <property type="project" value="UniProtKB-SubCell"/>
</dbReference>
<feature type="domain" description="CyaD-like alpha-helical hairpin" evidence="11">
    <location>
        <begin position="124"/>
        <end position="320"/>
    </location>
</feature>
<dbReference type="Proteomes" id="UP000032068">
    <property type="component" value="Unassembled WGS sequence"/>
</dbReference>
<dbReference type="InterPro" id="IPR059040">
    <property type="entry name" value="HH_CyaD-like"/>
</dbReference>
<evidence type="ECO:0000256" key="2">
    <source>
        <dbReference type="ARBA" id="ARBA00009477"/>
    </source>
</evidence>
<gene>
    <name evidence="13" type="ORF">RU08_24140</name>
</gene>
<keyword evidence="7" id="KW-1133">Transmembrane helix</keyword>
<evidence type="ECO:0000256" key="1">
    <source>
        <dbReference type="ARBA" id="ARBA00004377"/>
    </source>
</evidence>
<dbReference type="Gene3D" id="2.40.50.100">
    <property type="match status" value="1"/>
</dbReference>
<evidence type="ECO:0000259" key="11">
    <source>
        <dbReference type="Pfam" id="PF25988"/>
    </source>
</evidence>
<dbReference type="EMBL" id="JXQW01000111">
    <property type="protein sequence ID" value="KIP89045.1"/>
    <property type="molecule type" value="Genomic_DNA"/>
</dbReference>
<dbReference type="GO" id="GO:0015031">
    <property type="term" value="P:protein transport"/>
    <property type="evidence" value="ECO:0007669"/>
    <property type="project" value="InterPro"/>
</dbReference>
<evidence type="ECO:0000313" key="13">
    <source>
        <dbReference type="EMBL" id="KIP89045.1"/>
    </source>
</evidence>
<evidence type="ECO:0000256" key="9">
    <source>
        <dbReference type="RuleBase" id="RU365093"/>
    </source>
</evidence>
<feature type="domain" description="AprE-like beta-barrel" evidence="12">
    <location>
        <begin position="361"/>
        <end position="448"/>
    </location>
</feature>
<organism evidence="13 14">
    <name type="scientific">Pseudomonas fulva</name>
    <dbReference type="NCBI Taxonomy" id="47880"/>
    <lineage>
        <taxon>Bacteria</taxon>
        <taxon>Pseudomonadati</taxon>
        <taxon>Pseudomonadota</taxon>
        <taxon>Gammaproteobacteria</taxon>
        <taxon>Pseudomonadales</taxon>
        <taxon>Pseudomonadaceae</taxon>
        <taxon>Pseudomonas</taxon>
    </lineage>
</organism>
<dbReference type="PANTHER" id="PTHR30386:SF27">
    <property type="entry name" value="MEMBRANE FUSION PROTEIN (MFP) FAMILY PROTEIN"/>
    <property type="match status" value="1"/>
</dbReference>
<comment type="subcellular location">
    <subcellularLocation>
        <location evidence="1 9">Cell inner membrane</location>
        <topology evidence="1 9">Single-pass membrane protein</topology>
    </subcellularLocation>
</comment>
<dbReference type="InterPro" id="IPR050739">
    <property type="entry name" value="MFP"/>
</dbReference>
<dbReference type="InterPro" id="IPR010129">
    <property type="entry name" value="T1SS_HlyD"/>
</dbReference>
<dbReference type="Pfam" id="PF25988">
    <property type="entry name" value="HH_CyaD"/>
    <property type="match status" value="1"/>
</dbReference>
<evidence type="ECO:0000256" key="10">
    <source>
        <dbReference type="SAM" id="Coils"/>
    </source>
</evidence>
<evidence type="ECO:0000256" key="6">
    <source>
        <dbReference type="ARBA" id="ARBA00022692"/>
    </source>
</evidence>
<evidence type="ECO:0000256" key="7">
    <source>
        <dbReference type="ARBA" id="ARBA00022989"/>
    </source>
</evidence>
<dbReference type="AlphaFoldDB" id="A0A0D0JVU9"/>
<evidence type="ECO:0000256" key="8">
    <source>
        <dbReference type="ARBA" id="ARBA00023136"/>
    </source>
</evidence>
<keyword evidence="3 9" id="KW-0813">Transport</keyword>
<dbReference type="InterPro" id="IPR058982">
    <property type="entry name" value="Beta-barrel_AprE"/>
</dbReference>
<proteinExistence type="inferred from homology"/>
<comment type="similarity">
    <text evidence="2 9">Belongs to the membrane fusion protein (MFP) (TC 8.A.1) family.</text>
</comment>
<dbReference type="OrthoDB" id="9775513at2"/>